<sequence length="182" mass="20054">MDRAATKKKRMAVVADGTVIGRMGETGRDATSVEASAAVEPPDARDKEAEEAVAGQHTIEPTTVLSRMTLEAGMQHEMSTSAEVGGANELLEALTPPEVSQRNEEARGGAAMDMIVTHKSSKTPMNTRTRRLRPAKTSTEMPRPLTRSVRRRLEAAAKRLEDESTRRLTATQWLDEYNHDRK</sequence>
<feature type="region of interest" description="Disordered" evidence="1">
    <location>
        <begin position="23"/>
        <end position="55"/>
    </location>
</feature>
<feature type="compositionally biased region" description="Basic and acidic residues" evidence="1">
    <location>
        <begin position="151"/>
        <end position="166"/>
    </location>
</feature>
<comment type="caution">
    <text evidence="2">The sequence shown here is derived from an EMBL/GenBank/DDBJ whole genome shotgun (WGS) entry which is preliminary data.</text>
</comment>
<feature type="region of interest" description="Disordered" evidence="1">
    <location>
        <begin position="77"/>
        <end position="182"/>
    </location>
</feature>
<reference evidence="2" key="1">
    <citation type="submission" date="2020-03" db="EMBL/GenBank/DDBJ databases">
        <title>Hybrid Assembly of Korean Phytophthora infestans isolates.</title>
        <authorList>
            <person name="Prokchorchik M."/>
            <person name="Lee Y."/>
            <person name="Seo J."/>
            <person name="Cho J.-H."/>
            <person name="Park Y.-E."/>
            <person name="Jang D.-C."/>
            <person name="Im J.-S."/>
            <person name="Choi J.-G."/>
            <person name="Park H.-J."/>
            <person name="Lee G.-B."/>
            <person name="Lee Y.-G."/>
            <person name="Hong S.-Y."/>
            <person name="Cho K."/>
            <person name="Sohn K.H."/>
        </authorList>
    </citation>
    <scope>NUCLEOTIDE SEQUENCE</scope>
    <source>
        <strain evidence="2">KR_2_A2</strain>
    </source>
</reference>
<protein>
    <submittedName>
        <fullName evidence="2">Uncharacterized protein</fullName>
    </submittedName>
</protein>
<organism evidence="2 3">
    <name type="scientific">Phytophthora infestans</name>
    <name type="common">Potato late blight agent</name>
    <name type="synonym">Botrytis infestans</name>
    <dbReference type="NCBI Taxonomy" id="4787"/>
    <lineage>
        <taxon>Eukaryota</taxon>
        <taxon>Sar</taxon>
        <taxon>Stramenopiles</taxon>
        <taxon>Oomycota</taxon>
        <taxon>Peronosporomycetes</taxon>
        <taxon>Peronosporales</taxon>
        <taxon>Peronosporaceae</taxon>
        <taxon>Phytophthora</taxon>
    </lineage>
</organism>
<gene>
    <name evidence="2" type="ORF">GN958_ATG12610</name>
</gene>
<evidence type="ECO:0000313" key="3">
    <source>
        <dbReference type="Proteomes" id="UP000704712"/>
    </source>
</evidence>
<dbReference type="EMBL" id="JAACNO010001721">
    <property type="protein sequence ID" value="KAF4138185.1"/>
    <property type="molecule type" value="Genomic_DNA"/>
</dbReference>
<name>A0A8S9UAS2_PHYIN</name>
<dbReference type="Proteomes" id="UP000704712">
    <property type="component" value="Unassembled WGS sequence"/>
</dbReference>
<dbReference type="AlphaFoldDB" id="A0A8S9UAS2"/>
<evidence type="ECO:0000256" key="1">
    <source>
        <dbReference type="SAM" id="MobiDB-lite"/>
    </source>
</evidence>
<accession>A0A8S9UAS2</accession>
<proteinExistence type="predicted"/>
<evidence type="ECO:0000313" key="2">
    <source>
        <dbReference type="EMBL" id="KAF4138185.1"/>
    </source>
</evidence>